<comment type="caution">
    <text evidence="1">The sequence shown here is derived from an EMBL/GenBank/DDBJ whole genome shotgun (WGS) entry which is preliminary data.</text>
</comment>
<accession>A0ABQ4ZXT7</accession>
<protein>
    <submittedName>
        <fullName evidence="1">Uncharacterized protein</fullName>
    </submittedName>
</protein>
<dbReference type="Proteomes" id="UP001151760">
    <property type="component" value="Unassembled WGS sequence"/>
</dbReference>
<organism evidence="1 2">
    <name type="scientific">Tanacetum coccineum</name>
    <dbReference type="NCBI Taxonomy" id="301880"/>
    <lineage>
        <taxon>Eukaryota</taxon>
        <taxon>Viridiplantae</taxon>
        <taxon>Streptophyta</taxon>
        <taxon>Embryophyta</taxon>
        <taxon>Tracheophyta</taxon>
        <taxon>Spermatophyta</taxon>
        <taxon>Magnoliopsida</taxon>
        <taxon>eudicotyledons</taxon>
        <taxon>Gunneridae</taxon>
        <taxon>Pentapetalae</taxon>
        <taxon>asterids</taxon>
        <taxon>campanulids</taxon>
        <taxon>Asterales</taxon>
        <taxon>Asteraceae</taxon>
        <taxon>Asteroideae</taxon>
        <taxon>Anthemideae</taxon>
        <taxon>Anthemidinae</taxon>
        <taxon>Tanacetum</taxon>
    </lineage>
</organism>
<proteinExistence type="predicted"/>
<keyword evidence="2" id="KW-1185">Reference proteome</keyword>
<name>A0ABQ4ZXT7_9ASTR</name>
<evidence type="ECO:0000313" key="1">
    <source>
        <dbReference type="EMBL" id="GJS94805.1"/>
    </source>
</evidence>
<dbReference type="EMBL" id="BQNB010011760">
    <property type="protein sequence ID" value="GJS94805.1"/>
    <property type="molecule type" value="Genomic_DNA"/>
</dbReference>
<reference evidence="1" key="1">
    <citation type="journal article" date="2022" name="Int. J. Mol. Sci.">
        <title>Draft Genome of Tanacetum Coccineum: Genomic Comparison of Closely Related Tanacetum-Family Plants.</title>
        <authorList>
            <person name="Yamashiro T."/>
            <person name="Shiraishi A."/>
            <person name="Nakayama K."/>
            <person name="Satake H."/>
        </authorList>
    </citation>
    <scope>NUCLEOTIDE SEQUENCE</scope>
</reference>
<evidence type="ECO:0000313" key="2">
    <source>
        <dbReference type="Proteomes" id="UP001151760"/>
    </source>
</evidence>
<reference evidence="1" key="2">
    <citation type="submission" date="2022-01" db="EMBL/GenBank/DDBJ databases">
        <authorList>
            <person name="Yamashiro T."/>
            <person name="Shiraishi A."/>
            <person name="Satake H."/>
            <person name="Nakayama K."/>
        </authorList>
    </citation>
    <scope>NUCLEOTIDE SEQUENCE</scope>
</reference>
<sequence>MSQSPKQLLTANQLVPVNCQYEVAKATKKVELTKLPCPAASKIIVEILQCHSLHCALTASTSVPLIYMQQMWNTLQLADSKDKLKFTIDEEEVTFLMNDLRTILQLPQATDNDHVEFVDAPELGTLIKFLNILGHGIFYAIINNVHVDYAALIWKGLHYQLINPLTKNLVVPYPHFTKLTIDYILTTHHGISKRLIEPHQLVANDDVVQSIFASKTLRDEITIKRRQPNLEVPILTAEQIDIENMNKAQQLRYTLAKSAKEIDLGGDKERPEAMNVDYVVIVEEEECTKALLIRKKGKSSMELRDIAIATPIRFPRIDLSSDKEIQL</sequence>
<gene>
    <name evidence="1" type="ORF">Tco_0801773</name>
</gene>